<proteinExistence type="predicted"/>
<evidence type="ECO:0000313" key="1">
    <source>
        <dbReference type="EMBL" id="RCK54975.1"/>
    </source>
</evidence>
<gene>
    <name evidence="1" type="ORF">Cantr_03972</name>
</gene>
<dbReference type="Proteomes" id="UP000253472">
    <property type="component" value="Unassembled WGS sequence"/>
</dbReference>
<name>A0A367XMV9_9ASCO</name>
<reference evidence="1 2" key="1">
    <citation type="submission" date="2018-06" db="EMBL/GenBank/DDBJ databases">
        <title>Whole genome sequencing of Candida tropicalis (genome annotated by CSBL at Korea University).</title>
        <authorList>
            <person name="Ahn J."/>
        </authorList>
    </citation>
    <scope>NUCLEOTIDE SEQUENCE [LARGE SCALE GENOMIC DNA]</scope>
    <source>
        <strain evidence="1 2">ATCC 20962</strain>
    </source>
</reference>
<dbReference type="EMBL" id="QLNQ01000030">
    <property type="protein sequence ID" value="RCK54975.1"/>
    <property type="molecule type" value="Genomic_DNA"/>
</dbReference>
<comment type="caution">
    <text evidence="1">The sequence shown here is derived from an EMBL/GenBank/DDBJ whole genome shotgun (WGS) entry which is preliminary data.</text>
</comment>
<dbReference type="OrthoDB" id="4020893at2759"/>
<organism evidence="1 2">
    <name type="scientific">Candida viswanathii</name>
    <dbReference type="NCBI Taxonomy" id="5486"/>
    <lineage>
        <taxon>Eukaryota</taxon>
        <taxon>Fungi</taxon>
        <taxon>Dikarya</taxon>
        <taxon>Ascomycota</taxon>
        <taxon>Saccharomycotina</taxon>
        <taxon>Pichiomycetes</taxon>
        <taxon>Debaryomycetaceae</taxon>
        <taxon>Candida/Lodderomyces clade</taxon>
        <taxon>Candida</taxon>
    </lineage>
</organism>
<dbReference type="AlphaFoldDB" id="A0A367XMV9"/>
<keyword evidence="2" id="KW-1185">Reference proteome</keyword>
<evidence type="ECO:0000313" key="2">
    <source>
        <dbReference type="Proteomes" id="UP000253472"/>
    </source>
</evidence>
<accession>A0A367XMV9</accession>
<sequence>MSLFKSKAHKENEIIAGSKSSTIKSFFGFNRDKPPPPPPTPTLVVSTTDKNNDPINVNSCNQILQPIIKTIHTTIPTFDMFQSPKFKTRTWPLRLLPQYRVYLLIYVRLENGQELLSQLYSDIHSYIDYYQPLDQGAILIHSKQPAFHYSMLKLTAPVFGIQMIVSNGDWLYLVHNYSLIRAFAEMNLQMVKFVPLKYPRIIITVLGIPTRVRRVQLVRFFKRIEKLVSYEFAPIGRTTKFHVIYLQYSRFLSISEITSKIRSCNKSIKFILRHDSLLQNAISTLISS</sequence>
<protein>
    <submittedName>
        <fullName evidence="1">Uncharacterized protein</fullName>
    </submittedName>
</protein>